<protein>
    <submittedName>
        <fullName evidence="2">Uncharacterized protein</fullName>
    </submittedName>
</protein>
<keyword evidence="1" id="KW-0812">Transmembrane</keyword>
<evidence type="ECO:0000313" key="2">
    <source>
        <dbReference type="EMBL" id="PSN85524.1"/>
    </source>
</evidence>
<comment type="caution">
    <text evidence="2">The sequence shown here is derived from an EMBL/GenBank/DDBJ whole genome shotgun (WGS) entry which is preliminary data.</text>
</comment>
<sequence length="85" mass="9546">MDKELFVTGFFLTVLGVYFVLFGAIYYIKLGVLHYTVLFSLHPFWSSPEIPGAQVHVNMVVNYFGVVLIIAGIFMLTTSVRRPGS</sequence>
<gene>
    <name evidence="2" type="ORF">B9Q02_05870</name>
</gene>
<organism evidence="2 3">
    <name type="scientific">Candidatus Marsarchaeota G1 archaeon BE_D</name>
    <dbReference type="NCBI Taxonomy" id="1978156"/>
    <lineage>
        <taxon>Archaea</taxon>
        <taxon>Candidatus Marsarchaeota</taxon>
        <taxon>Candidatus Marsarchaeota group 1</taxon>
    </lineage>
</organism>
<name>A0A2R6AGL2_9ARCH</name>
<accession>A0A2R6AGL2</accession>
<reference evidence="2 3" key="1">
    <citation type="submission" date="2017-04" db="EMBL/GenBank/DDBJ databases">
        <title>Novel microbial lineages endemic to geothermal iron-oxide mats fill important gaps in the evolutionary history of Archaea.</title>
        <authorList>
            <person name="Jay Z.J."/>
            <person name="Beam J.P."/>
            <person name="Dlakic M."/>
            <person name="Rusch D.B."/>
            <person name="Kozubal M.A."/>
            <person name="Inskeep W.P."/>
        </authorList>
    </citation>
    <scope>NUCLEOTIDE SEQUENCE [LARGE SCALE GENOMIC DNA]</scope>
    <source>
        <strain evidence="2">BE_D</strain>
    </source>
</reference>
<feature type="transmembrane region" description="Helical" evidence="1">
    <location>
        <begin position="7"/>
        <end position="28"/>
    </location>
</feature>
<keyword evidence="1" id="KW-1133">Transmembrane helix</keyword>
<evidence type="ECO:0000313" key="3">
    <source>
        <dbReference type="Proteomes" id="UP000240569"/>
    </source>
</evidence>
<keyword evidence="1" id="KW-0472">Membrane</keyword>
<dbReference type="AlphaFoldDB" id="A0A2R6AGL2"/>
<feature type="non-terminal residue" evidence="2">
    <location>
        <position position="85"/>
    </location>
</feature>
<dbReference type="Proteomes" id="UP000240569">
    <property type="component" value="Unassembled WGS sequence"/>
</dbReference>
<evidence type="ECO:0000256" key="1">
    <source>
        <dbReference type="SAM" id="Phobius"/>
    </source>
</evidence>
<proteinExistence type="predicted"/>
<dbReference type="EMBL" id="NEXD01000028">
    <property type="protein sequence ID" value="PSN85524.1"/>
    <property type="molecule type" value="Genomic_DNA"/>
</dbReference>
<feature type="transmembrane region" description="Helical" evidence="1">
    <location>
        <begin position="60"/>
        <end position="80"/>
    </location>
</feature>